<keyword evidence="6" id="KW-0472">Membrane</keyword>
<dbReference type="GO" id="GO:0009279">
    <property type="term" value="C:cell outer membrane"/>
    <property type="evidence" value="ECO:0007669"/>
    <property type="project" value="UniProtKB-SubCell"/>
</dbReference>
<evidence type="ECO:0000313" key="11">
    <source>
        <dbReference type="Proteomes" id="UP000054422"/>
    </source>
</evidence>
<keyword evidence="5" id="KW-0812">Transmembrane</keyword>
<evidence type="ECO:0000256" key="6">
    <source>
        <dbReference type="ARBA" id="ARBA00023136"/>
    </source>
</evidence>
<keyword evidence="8" id="KW-0732">Signal</keyword>
<dbReference type="InterPro" id="IPR051906">
    <property type="entry name" value="TolC-like"/>
</dbReference>
<dbReference type="RefSeq" id="WP_035890680.1">
    <property type="nucleotide sequence ID" value="NZ_JNCF01000045.1"/>
</dbReference>
<feature type="domain" description="SPOR" evidence="9">
    <location>
        <begin position="492"/>
        <end position="567"/>
    </location>
</feature>
<proteinExistence type="inferred from homology"/>
<dbReference type="PROSITE" id="PS51724">
    <property type="entry name" value="SPOR"/>
    <property type="match status" value="1"/>
</dbReference>
<keyword evidence="4" id="KW-1134">Transmembrane beta strand</keyword>
<evidence type="ECO:0000256" key="7">
    <source>
        <dbReference type="ARBA" id="ARBA00023237"/>
    </source>
</evidence>
<comment type="caution">
    <text evidence="10">The sequence shown here is derived from an EMBL/GenBank/DDBJ whole genome shotgun (WGS) entry which is preliminary data.</text>
</comment>
<dbReference type="InterPro" id="IPR010130">
    <property type="entry name" value="T1SS_OMP_TolC"/>
</dbReference>
<evidence type="ECO:0000256" key="2">
    <source>
        <dbReference type="ARBA" id="ARBA00007613"/>
    </source>
</evidence>
<keyword evidence="3" id="KW-0813">Transport</keyword>
<dbReference type="GO" id="GO:1990281">
    <property type="term" value="C:efflux pump complex"/>
    <property type="evidence" value="ECO:0007669"/>
    <property type="project" value="TreeGrafter"/>
</dbReference>
<evidence type="ECO:0000256" key="8">
    <source>
        <dbReference type="SAM" id="SignalP"/>
    </source>
</evidence>
<dbReference type="SUPFAM" id="SSF56954">
    <property type="entry name" value="Outer membrane efflux proteins (OEP)"/>
    <property type="match status" value="1"/>
</dbReference>
<evidence type="ECO:0000256" key="1">
    <source>
        <dbReference type="ARBA" id="ARBA00004442"/>
    </source>
</evidence>
<gene>
    <name evidence="10" type="ORF">EP47_04325</name>
</gene>
<dbReference type="InterPro" id="IPR007730">
    <property type="entry name" value="SPOR-like_dom"/>
</dbReference>
<dbReference type="SUPFAM" id="SSF110997">
    <property type="entry name" value="Sporulation related repeat"/>
    <property type="match status" value="1"/>
</dbReference>
<evidence type="ECO:0000259" key="9">
    <source>
        <dbReference type="PROSITE" id="PS51724"/>
    </source>
</evidence>
<sequence length="574" mass="63878">MRKALLIAALITSSYACADTLYEAVQHGMIANPDVLLNTAKGLSAKQAIDKAKGAMYPSIDVTGGFGRQKSVNPTTTAIDDTPSTTLNIVESAVELRQKLFAGGGIINEVKRNQYLTQAQRWKTQGIAEDLALEITKHYLAVLLHERLYAYSIDNLKAHRAVFKMIRERATAGITRTAEVDQANARLALAESNQISALANLQEVKINYAKAVGKWPESLTWPRVPSRKDLPGSLGKVIEKGLDNHPTVKSSYADIKQAKAQYEVARAAYYPEVNLVLNSSKNKNLGGLVGPNNSDTAAIRMNYNAFRGGADAAHIRETAYQVQEAYETKNRTLLELKEAIRLSWNAYISSGLRIKPLRQHVISSRKTRAAYQDEFKVGKRTLLDLLDSQNEYYQSQIELARGENDEVLSRYRILNGMGCLLKYLDLRLPINVVNNDVFTSAQTNILLNRKMDEIPYPNNTDNPMVLTHPVKNMDTTPLTKSMVDKNTTYPQQITPKVWYVSVGSFKDRNKALALASRLNGLGFSAFVTPYRELLSVFVGPYEYRGHAGNGMERLKELAHVEGVLVAFKEPPKKA</sequence>
<dbReference type="STRING" id="1498499.EP47_04325"/>
<comment type="similarity">
    <text evidence="2">Belongs to the outer membrane factor (OMF) (TC 1.B.17) family.</text>
</comment>
<name>A0A0A2STB1_9GAMM</name>
<keyword evidence="7" id="KW-0998">Cell outer membrane</keyword>
<dbReference type="EMBL" id="JNCF01000045">
    <property type="protein sequence ID" value="KGP62704.1"/>
    <property type="molecule type" value="Genomic_DNA"/>
</dbReference>
<feature type="chain" id="PRO_5001993850" evidence="8">
    <location>
        <begin position="19"/>
        <end position="574"/>
    </location>
</feature>
<dbReference type="Proteomes" id="UP000054422">
    <property type="component" value="Unassembled WGS sequence"/>
</dbReference>
<dbReference type="NCBIfam" id="TIGR01844">
    <property type="entry name" value="type_I_sec_TolC"/>
    <property type="match status" value="1"/>
</dbReference>
<dbReference type="PROSITE" id="PS51257">
    <property type="entry name" value="PROKAR_LIPOPROTEIN"/>
    <property type="match status" value="1"/>
</dbReference>
<dbReference type="PANTHER" id="PTHR30026:SF22">
    <property type="entry name" value="OUTER MEMBRANE EFFLUX PROTEIN"/>
    <property type="match status" value="1"/>
</dbReference>
<dbReference type="GO" id="GO:0015562">
    <property type="term" value="F:efflux transmembrane transporter activity"/>
    <property type="evidence" value="ECO:0007669"/>
    <property type="project" value="InterPro"/>
</dbReference>
<dbReference type="Pfam" id="PF02321">
    <property type="entry name" value="OEP"/>
    <property type="match status" value="2"/>
</dbReference>
<dbReference type="PANTHER" id="PTHR30026">
    <property type="entry name" value="OUTER MEMBRANE PROTEIN TOLC"/>
    <property type="match status" value="1"/>
</dbReference>
<evidence type="ECO:0000313" key="10">
    <source>
        <dbReference type="EMBL" id="KGP62704.1"/>
    </source>
</evidence>
<evidence type="ECO:0000256" key="3">
    <source>
        <dbReference type="ARBA" id="ARBA00022448"/>
    </source>
</evidence>
<comment type="subcellular location">
    <subcellularLocation>
        <location evidence="1">Cell outer membrane</location>
    </subcellularLocation>
</comment>
<dbReference type="Pfam" id="PF05036">
    <property type="entry name" value="SPOR"/>
    <property type="match status" value="1"/>
</dbReference>
<dbReference type="InterPro" id="IPR003423">
    <property type="entry name" value="OMP_efflux"/>
</dbReference>
<dbReference type="AlphaFoldDB" id="A0A0A2STB1"/>
<dbReference type="OrthoDB" id="9814637at2"/>
<dbReference type="GO" id="GO:0042834">
    <property type="term" value="F:peptidoglycan binding"/>
    <property type="evidence" value="ECO:0007669"/>
    <property type="project" value="InterPro"/>
</dbReference>
<keyword evidence="11" id="KW-1185">Reference proteome</keyword>
<evidence type="ECO:0000256" key="4">
    <source>
        <dbReference type="ARBA" id="ARBA00022452"/>
    </source>
</evidence>
<reference evidence="10 11" key="1">
    <citation type="submission" date="2014-05" db="EMBL/GenBank/DDBJ databases">
        <authorList>
            <person name="Rizzardi K."/>
            <person name="Winiecka-Krusnell J."/>
            <person name="Ramliden M."/>
            <person name="Alm E."/>
            <person name="Andersson S."/>
            <person name="Byfors S."/>
        </authorList>
    </citation>
    <scope>NUCLEOTIDE SEQUENCE [LARGE SCALE GENOMIC DNA]</scope>
    <source>
        <strain evidence="10 11">LEGN</strain>
    </source>
</reference>
<evidence type="ECO:0000256" key="5">
    <source>
        <dbReference type="ARBA" id="ARBA00022692"/>
    </source>
</evidence>
<protein>
    <submittedName>
        <fullName evidence="10">Agglutination protein</fullName>
    </submittedName>
</protein>
<feature type="signal peptide" evidence="8">
    <location>
        <begin position="1"/>
        <end position="18"/>
    </location>
</feature>
<dbReference type="Gene3D" id="1.20.1600.10">
    <property type="entry name" value="Outer membrane efflux proteins (OEP)"/>
    <property type="match status" value="1"/>
</dbReference>
<organism evidence="10 11">
    <name type="scientific">Legionella norrlandica</name>
    <dbReference type="NCBI Taxonomy" id="1498499"/>
    <lineage>
        <taxon>Bacteria</taxon>
        <taxon>Pseudomonadati</taxon>
        <taxon>Pseudomonadota</taxon>
        <taxon>Gammaproteobacteria</taxon>
        <taxon>Legionellales</taxon>
        <taxon>Legionellaceae</taxon>
        <taxon>Legionella</taxon>
    </lineage>
</organism>
<dbReference type="GO" id="GO:0015288">
    <property type="term" value="F:porin activity"/>
    <property type="evidence" value="ECO:0007669"/>
    <property type="project" value="TreeGrafter"/>
</dbReference>
<accession>A0A0A2STB1</accession>
<dbReference type="Gene3D" id="3.30.70.1070">
    <property type="entry name" value="Sporulation related repeat"/>
    <property type="match status" value="1"/>
</dbReference>
<dbReference type="InterPro" id="IPR036680">
    <property type="entry name" value="SPOR-like_sf"/>
</dbReference>